<feature type="transmembrane region" description="Helical" evidence="1">
    <location>
        <begin position="45"/>
        <end position="68"/>
    </location>
</feature>
<dbReference type="RefSeq" id="WP_071141285.1">
    <property type="nucleotide sequence ID" value="NZ_CP035282.1"/>
</dbReference>
<protein>
    <submittedName>
        <fullName evidence="2">Uncharacterized protein</fullName>
    </submittedName>
</protein>
<keyword evidence="1" id="KW-0472">Membrane</keyword>
<dbReference type="EMBL" id="CP035282">
    <property type="protein sequence ID" value="QAT61263.1"/>
    <property type="molecule type" value="Genomic_DNA"/>
</dbReference>
<feature type="transmembrane region" description="Helical" evidence="1">
    <location>
        <begin position="12"/>
        <end position="33"/>
    </location>
</feature>
<dbReference type="AlphaFoldDB" id="A0A410QB82"/>
<evidence type="ECO:0000313" key="3">
    <source>
        <dbReference type="Proteomes" id="UP000287969"/>
    </source>
</evidence>
<reference evidence="3" key="1">
    <citation type="submission" date="2019-01" db="EMBL/GenBank/DDBJ databases">
        <title>Draft genomes of a novel of Sporanaerobacter strains.</title>
        <authorList>
            <person name="Ma S."/>
        </authorList>
    </citation>
    <scope>NUCLEOTIDE SEQUENCE [LARGE SCALE GENOMIC DNA]</scope>
    <source>
        <strain evidence="3">NJN-17</strain>
    </source>
</reference>
<keyword evidence="1" id="KW-1133">Transmembrane helix</keyword>
<name>A0A410QB82_9FIRM</name>
<evidence type="ECO:0000256" key="1">
    <source>
        <dbReference type="SAM" id="Phobius"/>
    </source>
</evidence>
<gene>
    <name evidence="2" type="ORF">EQM13_06495</name>
</gene>
<evidence type="ECO:0000313" key="2">
    <source>
        <dbReference type="EMBL" id="QAT61263.1"/>
    </source>
</evidence>
<sequence>MFSDLFKGGNNNFILLFLFIILIFGFSGSFGLNTDSEGGGILGNILGNILGGIDETWIFLIFLIILFCNF</sequence>
<dbReference type="Proteomes" id="UP000287969">
    <property type="component" value="Chromosome"/>
</dbReference>
<organism evidence="2 3">
    <name type="scientific">Acidilutibacter cellobiosedens</name>
    <dbReference type="NCBI Taxonomy" id="2507161"/>
    <lineage>
        <taxon>Bacteria</taxon>
        <taxon>Bacillati</taxon>
        <taxon>Bacillota</taxon>
        <taxon>Tissierellia</taxon>
        <taxon>Tissierellales</taxon>
        <taxon>Acidilutibacteraceae</taxon>
        <taxon>Acidilutibacter</taxon>
    </lineage>
</organism>
<keyword evidence="1" id="KW-0812">Transmembrane</keyword>
<accession>A0A410QB82</accession>
<dbReference type="KEGG" id="spoa:EQM13_06495"/>
<keyword evidence="3" id="KW-1185">Reference proteome</keyword>
<proteinExistence type="predicted"/>